<gene>
    <name evidence="4" type="ORF">KY5_4964</name>
</gene>
<feature type="domain" description="DUF4328" evidence="3">
    <location>
        <begin position="96"/>
        <end position="252"/>
    </location>
</feature>
<dbReference type="InterPro" id="IPR025565">
    <property type="entry name" value="DUF4328"/>
</dbReference>
<dbReference type="Proteomes" id="UP000221011">
    <property type="component" value="Chromosome"/>
</dbReference>
<keyword evidence="2" id="KW-0812">Transmembrane</keyword>
<keyword evidence="2" id="KW-1133">Transmembrane helix</keyword>
<evidence type="ECO:0000256" key="1">
    <source>
        <dbReference type="SAM" id="MobiDB-lite"/>
    </source>
</evidence>
<keyword evidence="2" id="KW-0472">Membrane</keyword>
<dbReference type="AlphaFoldDB" id="A0A291QEF2"/>
<evidence type="ECO:0000259" key="3">
    <source>
        <dbReference type="Pfam" id="PF14219"/>
    </source>
</evidence>
<organism evidence="4 5">
    <name type="scientific">Streptomyces formicae</name>
    <dbReference type="NCBI Taxonomy" id="1616117"/>
    <lineage>
        <taxon>Bacteria</taxon>
        <taxon>Bacillati</taxon>
        <taxon>Actinomycetota</taxon>
        <taxon>Actinomycetes</taxon>
        <taxon>Kitasatosporales</taxon>
        <taxon>Streptomycetaceae</taxon>
        <taxon>Streptomyces</taxon>
    </lineage>
</organism>
<feature type="compositionally biased region" description="Gly residues" evidence="1">
    <location>
        <begin position="264"/>
        <end position="276"/>
    </location>
</feature>
<dbReference type="Pfam" id="PF14219">
    <property type="entry name" value="DUF4328"/>
    <property type="match status" value="1"/>
</dbReference>
<evidence type="ECO:0000313" key="5">
    <source>
        <dbReference type="Proteomes" id="UP000221011"/>
    </source>
</evidence>
<feature type="region of interest" description="Disordered" evidence="1">
    <location>
        <begin position="257"/>
        <end position="276"/>
    </location>
</feature>
<dbReference type="EMBL" id="CP022685">
    <property type="protein sequence ID" value="ATL29982.1"/>
    <property type="molecule type" value="Genomic_DNA"/>
</dbReference>
<feature type="transmembrane region" description="Helical" evidence="2">
    <location>
        <begin position="55"/>
        <end position="74"/>
    </location>
</feature>
<reference evidence="4 5" key="1">
    <citation type="submission" date="2017-08" db="EMBL/GenBank/DDBJ databases">
        <title>Complete Genome Sequence of Streptomyces formicae KY5, the formicamycin producer.</title>
        <authorList>
            <person name="Holmes N.A."/>
            <person name="Devine R."/>
            <person name="Qin Z."/>
            <person name="Seipke R.F."/>
            <person name="Wilkinson B."/>
            <person name="Hutchings M.I."/>
        </authorList>
    </citation>
    <scope>NUCLEOTIDE SEQUENCE [LARGE SCALE GENOMIC DNA]</scope>
    <source>
        <strain evidence="4 5">KY5</strain>
    </source>
</reference>
<feature type="transmembrane region" description="Helical" evidence="2">
    <location>
        <begin position="103"/>
        <end position="126"/>
    </location>
</feature>
<feature type="transmembrane region" description="Helical" evidence="2">
    <location>
        <begin position="190"/>
        <end position="209"/>
    </location>
</feature>
<dbReference type="KEGG" id="sfk:KY5_4964"/>
<protein>
    <recommendedName>
        <fullName evidence="3">DUF4328 domain-containing protein</fullName>
    </recommendedName>
</protein>
<accession>A0A291QEF2</accession>
<evidence type="ECO:0000256" key="2">
    <source>
        <dbReference type="SAM" id="Phobius"/>
    </source>
</evidence>
<keyword evidence="5" id="KW-1185">Reference proteome</keyword>
<sequence>MLCKECQLNTATTSEGLCDVCVTVAAYEAPPPAAAPAPGGGPAAWLRSPVGLGRAAMALLGVVVLTDLYALWAATAVRGVMDDLISGEYGDDIARDAEHADKLYSAAGGVQLVALVATCVVFLVWFHRVRVNAEAFDPHIHSKSRGWTVGSWFVPVVNLWFPRRIAIDIWDASGDRSKSLEAPAERETPWLINAWWTLWLVSLLAGRYAGRRYSAAEEPEEINSALTGMMVSDALDIAAAVLAILFVHRLTRRQDQKARSGPGVVPGGFPLGGLHG</sequence>
<feature type="transmembrane region" description="Helical" evidence="2">
    <location>
        <begin position="229"/>
        <end position="247"/>
    </location>
</feature>
<name>A0A291QEF2_9ACTN</name>
<evidence type="ECO:0000313" key="4">
    <source>
        <dbReference type="EMBL" id="ATL29982.1"/>
    </source>
</evidence>
<proteinExistence type="predicted"/>